<gene>
    <name evidence="1" type="ORF">UABAM_01216</name>
</gene>
<accession>A0A5S9IJ99</accession>
<organism evidence="1 2">
    <name type="scientific">Uabimicrobium amorphum</name>
    <dbReference type="NCBI Taxonomy" id="2596890"/>
    <lineage>
        <taxon>Bacteria</taxon>
        <taxon>Pseudomonadati</taxon>
        <taxon>Planctomycetota</taxon>
        <taxon>Candidatus Uabimicrobiia</taxon>
        <taxon>Candidatus Uabimicrobiales</taxon>
        <taxon>Candidatus Uabimicrobiaceae</taxon>
        <taxon>Candidatus Uabimicrobium</taxon>
    </lineage>
</organism>
<dbReference type="KEGG" id="uam:UABAM_01216"/>
<keyword evidence="2" id="KW-1185">Reference proteome</keyword>
<name>A0A5S9IJ99_UABAM</name>
<evidence type="ECO:0000313" key="2">
    <source>
        <dbReference type="Proteomes" id="UP000326354"/>
    </source>
</evidence>
<reference evidence="1 2" key="1">
    <citation type="submission" date="2019-08" db="EMBL/GenBank/DDBJ databases">
        <title>Complete genome sequence of Candidatus Uab amorphum.</title>
        <authorList>
            <person name="Shiratori T."/>
            <person name="Suzuki S."/>
            <person name="Kakizawa Y."/>
            <person name="Ishida K."/>
        </authorList>
    </citation>
    <scope>NUCLEOTIDE SEQUENCE [LARGE SCALE GENOMIC DNA]</scope>
    <source>
        <strain evidence="1 2">SRT547</strain>
    </source>
</reference>
<protein>
    <submittedName>
        <fullName evidence="1">Uncharacterized protein</fullName>
    </submittedName>
</protein>
<dbReference type="AlphaFoldDB" id="A0A5S9IJ99"/>
<dbReference type="RefSeq" id="WP_151967099.1">
    <property type="nucleotide sequence ID" value="NZ_AP019860.1"/>
</dbReference>
<dbReference type="Proteomes" id="UP000326354">
    <property type="component" value="Chromosome"/>
</dbReference>
<evidence type="ECO:0000313" key="1">
    <source>
        <dbReference type="EMBL" id="BBM82873.1"/>
    </source>
</evidence>
<sequence>MDLQNLERAIRFLVYAHGHRLGTSDIAMTMLVSANTIHLTNTYVKLALHVKKIPKNHRAHCHIYFPMTLLP</sequence>
<proteinExistence type="predicted"/>
<dbReference type="EMBL" id="AP019860">
    <property type="protein sequence ID" value="BBM82873.1"/>
    <property type="molecule type" value="Genomic_DNA"/>
</dbReference>